<evidence type="ECO:0000313" key="3">
    <source>
        <dbReference type="Proteomes" id="UP000315540"/>
    </source>
</evidence>
<proteinExistence type="predicted"/>
<feature type="region of interest" description="Disordered" evidence="1">
    <location>
        <begin position="14"/>
        <end position="33"/>
    </location>
</feature>
<name>A0A504JCY3_9FLAO</name>
<reference evidence="2 3" key="1">
    <citation type="submission" date="2019-06" db="EMBL/GenBank/DDBJ databases">
        <authorList>
            <person name="Meng X."/>
        </authorList>
    </citation>
    <scope>NUCLEOTIDE SEQUENCE [LARGE SCALE GENOMIC DNA]</scope>
    <source>
        <strain evidence="2 3">M625</strain>
    </source>
</reference>
<feature type="region of interest" description="Disordered" evidence="1">
    <location>
        <begin position="128"/>
        <end position="147"/>
    </location>
</feature>
<accession>A0A504JCY3</accession>
<evidence type="ECO:0000313" key="2">
    <source>
        <dbReference type="EMBL" id="TPN86315.1"/>
    </source>
</evidence>
<evidence type="ECO:0000256" key="1">
    <source>
        <dbReference type="SAM" id="MobiDB-lite"/>
    </source>
</evidence>
<protein>
    <submittedName>
        <fullName evidence="2">Uncharacterized protein</fullName>
    </submittedName>
</protein>
<gene>
    <name evidence="2" type="ORF">FHK87_13700</name>
</gene>
<keyword evidence="3" id="KW-1185">Reference proteome</keyword>
<dbReference type="OrthoDB" id="8662267at2"/>
<feature type="compositionally biased region" description="Acidic residues" evidence="1">
    <location>
        <begin position="22"/>
        <end position="33"/>
    </location>
</feature>
<organism evidence="2 3">
    <name type="scientific">Aquimarina algicola</name>
    <dbReference type="NCBI Taxonomy" id="2589995"/>
    <lineage>
        <taxon>Bacteria</taxon>
        <taxon>Pseudomonadati</taxon>
        <taxon>Bacteroidota</taxon>
        <taxon>Flavobacteriia</taxon>
        <taxon>Flavobacteriales</taxon>
        <taxon>Flavobacteriaceae</taxon>
        <taxon>Aquimarina</taxon>
    </lineage>
</organism>
<comment type="caution">
    <text evidence="2">The sequence shown here is derived from an EMBL/GenBank/DDBJ whole genome shotgun (WGS) entry which is preliminary data.</text>
</comment>
<sequence length="309" mass="35269">MGLFDSLKNKAKEIAKSVEDTSNQEEETVNNEEVEEVDHVYEYSDKIVQGVHYPNGWESLEEIEILQKLDDVFEEFKEIDGDDDAEDALFEKYGFKDAGHYEDFKNAIRMERAEQEGVSFTQATINQHQEQQTASLEAAKNSDREDLQPVDGVSLETWAKAMVSVANSGGDVSGALQISGKDQAGWDKVTEEWNTRMANDTSMVIMQVYSAAFTAKATEDKEEITVESFPFEKYIEVRTAQSILTQQGKDPQEVLEMFGMTVMDWSNVGAFWSKEFHSNVEKYHPLDTEYTKKYEEKYKLGDSHDDIDF</sequence>
<dbReference type="RefSeq" id="WP_140593888.1">
    <property type="nucleotide sequence ID" value="NZ_VFWZ01000003.1"/>
</dbReference>
<dbReference type="Proteomes" id="UP000315540">
    <property type="component" value="Unassembled WGS sequence"/>
</dbReference>
<dbReference type="EMBL" id="VFWZ01000003">
    <property type="protein sequence ID" value="TPN86315.1"/>
    <property type="molecule type" value="Genomic_DNA"/>
</dbReference>
<dbReference type="AlphaFoldDB" id="A0A504JCY3"/>